<dbReference type="AlphaFoldDB" id="A0A1A9WBS6"/>
<dbReference type="PROSITE" id="PS51257">
    <property type="entry name" value="PROKAR_LIPOPROTEIN"/>
    <property type="match status" value="1"/>
</dbReference>
<reference evidence="2" key="1">
    <citation type="submission" date="2014-03" db="EMBL/GenBank/DDBJ databases">
        <authorList>
            <person name="Aksoy S."/>
            <person name="Warren W."/>
            <person name="Wilson R.K."/>
        </authorList>
    </citation>
    <scope>NUCLEOTIDE SEQUENCE [LARGE SCALE GENOMIC DNA]</scope>
    <source>
        <strain evidence="2">IAEA</strain>
    </source>
</reference>
<name>A0A1A9WBS6_9MUSC</name>
<accession>A0A1A9WBS6</accession>
<keyword evidence="2" id="KW-1185">Reference proteome</keyword>
<proteinExistence type="predicted"/>
<evidence type="ECO:0000313" key="2">
    <source>
        <dbReference type="Proteomes" id="UP000091820"/>
    </source>
</evidence>
<dbReference type="EnsemblMetazoa" id="GBRI013749-RA">
    <property type="protein sequence ID" value="GBRI013749-PA"/>
    <property type="gene ID" value="GBRI013749"/>
</dbReference>
<dbReference type="VEuPathDB" id="VectorBase:GBRI013749"/>
<organism evidence="1 2">
    <name type="scientific">Glossina brevipalpis</name>
    <dbReference type="NCBI Taxonomy" id="37001"/>
    <lineage>
        <taxon>Eukaryota</taxon>
        <taxon>Metazoa</taxon>
        <taxon>Ecdysozoa</taxon>
        <taxon>Arthropoda</taxon>
        <taxon>Hexapoda</taxon>
        <taxon>Insecta</taxon>
        <taxon>Pterygota</taxon>
        <taxon>Neoptera</taxon>
        <taxon>Endopterygota</taxon>
        <taxon>Diptera</taxon>
        <taxon>Brachycera</taxon>
        <taxon>Muscomorpha</taxon>
        <taxon>Hippoboscoidea</taxon>
        <taxon>Glossinidae</taxon>
        <taxon>Glossina</taxon>
    </lineage>
</organism>
<reference evidence="1" key="2">
    <citation type="submission" date="2020-05" db="UniProtKB">
        <authorList>
            <consortium name="EnsemblMetazoa"/>
        </authorList>
    </citation>
    <scope>IDENTIFICATION</scope>
    <source>
        <strain evidence="1">IAEA</strain>
    </source>
</reference>
<evidence type="ECO:0000313" key="1">
    <source>
        <dbReference type="EnsemblMetazoa" id="GBRI013749-PA"/>
    </source>
</evidence>
<protein>
    <submittedName>
        <fullName evidence="1">Uncharacterized protein</fullName>
    </submittedName>
</protein>
<sequence length="104" mass="11696">MPETFKQSQSIWDTFRSFTTLLNIIVGCFTAFTQMLASWTTCQSSECWMESDLSSSAKSIKVVTVDILFKALSSERTYKVNEMKLNTCPLTILQSSSSDSTQNL</sequence>
<dbReference type="Proteomes" id="UP000091820">
    <property type="component" value="Unassembled WGS sequence"/>
</dbReference>